<feature type="transmembrane region" description="Helical" evidence="5">
    <location>
        <begin position="60"/>
        <end position="82"/>
    </location>
</feature>
<dbReference type="InterPro" id="IPR004841">
    <property type="entry name" value="AA-permease/SLC12A_dom"/>
</dbReference>
<evidence type="ECO:0000256" key="1">
    <source>
        <dbReference type="ARBA" id="ARBA00004141"/>
    </source>
</evidence>
<evidence type="ECO:0000256" key="5">
    <source>
        <dbReference type="SAM" id="Phobius"/>
    </source>
</evidence>
<protein>
    <submittedName>
        <fullName evidence="7">APC family permease</fullName>
    </submittedName>
</protein>
<keyword evidence="2 5" id="KW-0812">Transmembrane</keyword>
<feature type="transmembrane region" description="Helical" evidence="5">
    <location>
        <begin position="351"/>
        <end position="372"/>
    </location>
</feature>
<comment type="subcellular location">
    <subcellularLocation>
        <location evidence="1">Membrane</location>
        <topology evidence="1">Multi-pass membrane protein</topology>
    </subcellularLocation>
</comment>
<keyword evidence="3 5" id="KW-1133">Transmembrane helix</keyword>
<evidence type="ECO:0000259" key="6">
    <source>
        <dbReference type="Pfam" id="PF00324"/>
    </source>
</evidence>
<feature type="transmembrane region" description="Helical" evidence="5">
    <location>
        <begin position="416"/>
        <end position="435"/>
    </location>
</feature>
<accession>A0A930UV39</accession>
<evidence type="ECO:0000256" key="4">
    <source>
        <dbReference type="ARBA" id="ARBA00023136"/>
    </source>
</evidence>
<keyword evidence="4 5" id="KW-0472">Membrane</keyword>
<keyword evidence="8" id="KW-1185">Reference proteome</keyword>
<comment type="caution">
    <text evidence="7">The sequence shown here is derived from an EMBL/GenBank/DDBJ whole genome shotgun (WGS) entry which is preliminary data.</text>
</comment>
<feature type="transmembrane region" description="Helical" evidence="5">
    <location>
        <begin position="246"/>
        <end position="267"/>
    </location>
</feature>
<dbReference type="RefSeq" id="WP_194501921.1">
    <property type="nucleotide sequence ID" value="NZ_JADIVZ010000001.1"/>
</dbReference>
<organism evidence="7 8">
    <name type="scientific">Nocardioides acrostichi</name>
    <dbReference type="NCBI Taxonomy" id="2784339"/>
    <lineage>
        <taxon>Bacteria</taxon>
        <taxon>Bacillati</taxon>
        <taxon>Actinomycetota</taxon>
        <taxon>Actinomycetes</taxon>
        <taxon>Propionibacteriales</taxon>
        <taxon>Nocardioidaceae</taxon>
        <taxon>Nocardioides</taxon>
    </lineage>
</organism>
<dbReference type="EMBL" id="JADIVZ010000001">
    <property type="protein sequence ID" value="MBF4160736.1"/>
    <property type="molecule type" value="Genomic_DNA"/>
</dbReference>
<feature type="domain" description="Amino acid permease/ SLC12A" evidence="6">
    <location>
        <begin position="30"/>
        <end position="467"/>
    </location>
</feature>
<dbReference type="Gene3D" id="1.20.1740.10">
    <property type="entry name" value="Amino acid/polyamine transporter I"/>
    <property type="match status" value="1"/>
</dbReference>
<dbReference type="InterPro" id="IPR050367">
    <property type="entry name" value="APC_superfamily"/>
</dbReference>
<feature type="transmembrane region" description="Helical" evidence="5">
    <location>
        <begin position="30"/>
        <end position="54"/>
    </location>
</feature>
<proteinExistence type="predicted"/>
<dbReference type="PANTHER" id="PTHR42770:SF16">
    <property type="entry name" value="AMINO ACID PERMEASE"/>
    <property type="match status" value="1"/>
</dbReference>
<gene>
    <name evidence="7" type="ORF">ISG29_03485</name>
</gene>
<feature type="transmembrane region" description="Helical" evidence="5">
    <location>
        <begin position="294"/>
        <end position="318"/>
    </location>
</feature>
<evidence type="ECO:0000313" key="7">
    <source>
        <dbReference type="EMBL" id="MBF4160736.1"/>
    </source>
</evidence>
<feature type="transmembrane region" description="Helical" evidence="5">
    <location>
        <begin position="145"/>
        <end position="164"/>
    </location>
</feature>
<feature type="transmembrane region" description="Helical" evidence="5">
    <location>
        <begin position="171"/>
        <end position="191"/>
    </location>
</feature>
<dbReference type="PANTHER" id="PTHR42770">
    <property type="entry name" value="AMINO ACID TRANSPORTER-RELATED"/>
    <property type="match status" value="1"/>
</dbReference>
<dbReference type="GO" id="GO:0055085">
    <property type="term" value="P:transmembrane transport"/>
    <property type="evidence" value="ECO:0007669"/>
    <property type="project" value="InterPro"/>
</dbReference>
<feature type="transmembrane region" description="Helical" evidence="5">
    <location>
        <begin position="384"/>
        <end position="404"/>
    </location>
</feature>
<name>A0A930UV39_9ACTN</name>
<reference evidence="7" key="1">
    <citation type="submission" date="2020-11" db="EMBL/GenBank/DDBJ databases">
        <title>Nocardioides sp. CBS4Y-1, whole genome shotgun sequence.</title>
        <authorList>
            <person name="Tuo L."/>
        </authorList>
    </citation>
    <scope>NUCLEOTIDE SEQUENCE</scope>
    <source>
        <strain evidence="7">CBS4Y-1</strain>
    </source>
</reference>
<dbReference type="GO" id="GO:0016020">
    <property type="term" value="C:membrane"/>
    <property type="evidence" value="ECO:0007669"/>
    <property type="project" value="UniProtKB-SubCell"/>
</dbReference>
<evidence type="ECO:0000256" key="3">
    <source>
        <dbReference type="ARBA" id="ARBA00022989"/>
    </source>
</evidence>
<feature type="transmembrane region" description="Helical" evidence="5">
    <location>
        <begin position="450"/>
        <end position="471"/>
    </location>
</feature>
<feature type="transmembrane region" description="Helical" evidence="5">
    <location>
        <begin position="103"/>
        <end position="125"/>
    </location>
</feature>
<dbReference type="Proteomes" id="UP000656804">
    <property type="component" value="Unassembled WGS sequence"/>
</dbReference>
<evidence type="ECO:0000256" key="2">
    <source>
        <dbReference type="ARBA" id="ARBA00022692"/>
    </source>
</evidence>
<feature type="transmembrane region" description="Helical" evidence="5">
    <location>
        <begin position="211"/>
        <end position="234"/>
    </location>
</feature>
<dbReference type="AlphaFoldDB" id="A0A930UV39"/>
<sequence>MATTQRPTGTAQHQPPEREHLRGRLGVPHLVFTVLAYNAPLAVYAGFLPVVIAFGNGQGAPTTFVAVGALLLIFSVGLNAMSRHMKSPGAFYSYISAGLGRPVGLAGAFTAFLSYVLITIGAYAYGGIVAKALVENLLHGPELPWWLWCLVFWAVVSVLSMLQIDVSAKVLGISITLEVAIVLAWSLAVVVRGGPGSHPLDSFTPTAATSGSVPFAIIFGVLCITGFEALAVFREETKDPVRTVPRATYASVALLATLYTVGSLVWLKAFGVDGAIDAGGTDPSGSFTGSVKTYLGSVFADLVSVLLVTSVFACLLALHNIASRYVYTLGEDRVIPAALGKVHPRFGSPANAALTVAAIMLVGFAGSAVLGIDPLTVYARAQAVGAVGIIMLMAATALAVVVFFRRHRELDVNLWQSLMSPVLALAGLATAWYLAVSNMDAVAGSSKGEATLFLVLGAVVILAAVGLALVLRRLRPEVYRRIGKQDV</sequence>
<evidence type="ECO:0000313" key="8">
    <source>
        <dbReference type="Proteomes" id="UP000656804"/>
    </source>
</evidence>
<dbReference type="Pfam" id="PF00324">
    <property type="entry name" value="AA_permease"/>
    <property type="match status" value="1"/>
</dbReference>
<dbReference type="PIRSF" id="PIRSF006060">
    <property type="entry name" value="AA_transporter"/>
    <property type="match status" value="1"/>
</dbReference>